<feature type="coiled-coil region" evidence="1">
    <location>
        <begin position="142"/>
        <end position="211"/>
    </location>
</feature>
<keyword evidence="1" id="KW-0175">Coiled coil</keyword>
<protein>
    <submittedName>
        <fullName evidence="3">Murein DD-endopeptidase MepM/ murein hydrolase activator NlpD</fullName>
    </submittedName>
</protein>
<dbReference type="SUPFAM" id="SSF51261">
    <property type="entry name" value="Duplicated hybrid motif"/>
    <property type="match status" value="1"/>
</dbReference>
<dbReference type="PANTHER" id="PTHR21666">
    <property type="entry name" value="PEPTIDASE-RELATED"/>
    <property type="match status" value="1"/>
</dbReference>
<dbReference type="EMBL" id="JAGGKC010000004">
    <property type="protein sequence ID" value="MBP1918305.1"/>
    <property type="molecule type" value="Genomic_DNA"/>
</dbReference>
<feature type="domain" description="M23ase beta-sheet core" evidence="2">
    <location>
        <begin position="243"/>
        <end position="337"/>
    </location>
</feature>
<reference evidence="3 4" key="1">
    <citation type="submission" date="2021-03" db="EMBL/GenBank/DDBJ databases">
        <title>Genomic Encyclopedia of Type Strains, Phase IV (KMG-IV): sequencing the most valuable type-strain genomes for metagenomic binning, comparative biology and taxonomic classification.</title>
        <authorList>
            <person name="Goeker M."/>
        </authorList>
    </citation>
    <scope>NUCLEOTIDE SEQUENCE [LARGE SCALE GENOMIC DNA]</scope>
    <source>
        <strain evidence="3 4">DSM 6139</strain>
    </source>
</reference>
<proteinExistence type="predicted"/>
<evidence type="ECO:0000256" key="1">
    <source>
        <dbReference type="SAM" id="Coils"/>
    </source>
</evidence>
<dbReference type="CDD" id="cd12797">
    <property type="entry name" value="M23_peptidase"/>
    <property type="match status" value="1"/>
</dbReference>
<dbReference type="InterPro" id="IPR016047">
    <property type="entry name" value="M23ase_b-sheet_dom"/>
</dbReference>
<dbReference type="GO" id="GO:0016787">
    <property type="term" value="F:hydrolase activity"/>
    <property type="evidence" value="ECO:0007669"/>
    <property type="project" value="UniProtKB-KW"/>
</dbReference>
<dbReference type="InterPro" id="IPR050570">
    <property type="entry name" value="Cell_wall_metabolism_enzyme"/>
</dbReference>
<dbReference type="PANTHER" id="PTHR21666:SF270">
    <property type="entry name" value="MUREIN HYDROLASE ACTIVATOR ENVC"/>
    <property type="match status" value="1"/>
</dbReference>
<evidence type="ECO:0000259" key="2">
    <source>
        <dbReference type="Pfam" id="PF01551"/>
    </source>
</evidence>
<comment type="caution">
    <text evidence="3">The sequence shown here is derived from an EMBL/GenBank/DDBJ whole genome shotgun (WGS) entry which is preliminary data.</text>
</comment>
<organism evidence="3 4">
    <name type="scientific">Youngiibacter multivorans</name>
    <dbReference type="NCBI Taxonomy" id="937251"/>
    <lineage>
        <taxon>Bacteria</taxon>
        <taxon>Bacillati</taxon>
        <taxon>Bacillota</taxon>
        <taxon>Clostridia</taxon>
        <taxon>Eubacteriales</taxon>
        <taxon>Clostridiaceae</taxon>
        <taxon>Youngiibacter</taxon>
    </lineage>
</organism>
<feature type="coiled-coil region" evidence="1">
    <location>
        <begin position="32"/>
        <end position="64"/>
    </location>
</feature>
<evidence type="ECO:0000313" key="3">
    <source>
        <dbReference type="EMBL" id="MBP1918305.1"/>
    </source>
</evidence>
<keyword evidence="3" id="KW-0378">Hydrolase</keyword>
<name>A0ABS4G1T1_9CLOT</name>
<sequence length="343" mass="37059">MRSIKAAVAAVALAVFIIGTGAVTVYADGNPRAELTAINKELKAKAAEETAAKAESETKTAEMANFGEEINSYTIHSEYLQETLDIINAKLGIMETERPSAFRKLLLTLTNGYTVLDQYTEYVALSSDLQSFKKINLLDMSDEDAEKVVEGLQARKASLENELIQIAEQKILLQSGIDTRMEELTALDSRLNELGVEIQQLSGEKSKKEAEVKKAESFIKPASGRVSSPFGYRIHPVTGARSMHTGIDIANGSGTSILASRGGIVERVGYEGSYGKIVIINHGGGLTSLYAHLSSYSVKVGQRVEQGQRIGSMGSTGRATGPHLHFEIRVNGTAVNPYKYIGN</sequence>
<keyword evidence="4" id="KW-1185">Reference proteome</keyword>
<dbReference type="RefSeq" id="WP_280922298.1">
    <property type="nucleotide sequence ID" value="NZ_JAGGKC010000004.1"/>
</dbReference>
<evidence type="ECO:0000313" key="4">
    <source>
        <dbReference type="Proteomes" id="UP001519271"/>
    </source>
</evidence>
<dbReference type="Gene3D" id="2.70.70.10">
    <property type="entry name" value="Glucose Permease (Domain IIA)"/>
    <property type="match status" value="1"/>
</dbReference>
<dbReference type="Proteomes" id="UP001519271">
    <property type="component" value="Unassembled WGS sequence"/>
</dbReference>
<gene>
    <name evidence="3" type="ORF">J2Z34_000777</name>
</gene>
<dbReference type="Pfam" id="PF01551">
    <property type="entry name" value="Peptidase_M23"/>
    <property type="match status" value="1"/>
</dbReference>
<dbReference type="InterPro" id="IPR011055">
    <property type="entry name" value="Dup_hybrid_motif"/>
</dbReference>
<accession>A0ABS4G1T1</accession>